<keyword evidence="8" id="KW-1185">Reference proteome</keyword>
<protein>
    <submittedName>
        <fullName evidence="7">FUN14 family-domain-containing protein</fullName>
    </submittedName>
</protein>
<evidence type="ECO:0000256" key="6">
    <source>
        <dbReference type="SAM" id="Phobius"/>
    </source>
</evidence>
<evidence type="ECO:0000256" key="3">
    <source>
        <dbReference type="ARBA" id="ARBA00022692"/>
    </source>
</evidence>
<dbReference type="PANTHER" id="PTHR21346">
    <property type="entry name" value="FUN14 DOMAIN CONTAINING"/>
    <property type="match status" value="1"/>
</dbReference>
<evidence type="ECO:0000313" key="8">
    <source>
        <dbReference type="Proteomes" id="UP001221757"/>
    </source>
</evidence>
<gene>
    <name evidence="7" type="ORF">B0H17DRAFT_1030277</name>
</gene>
<feature type="transmembrane region" description="Helical" evidence="6">
    <location>
        <begin position="9"/>
        <end position="28"/>
    </location>
</feature>
<dbReference type="Proteomes" id="UP001221757">
    <property type="component" value="Unassembled WGS sequence"/>
</dbReference>
<dbReference type="InterPro" id="IPR007014">
    <property type="entry name" value="FUN14"/>
</dbReference>
<name>A0AAD7MBY6_MYCRO</name>
<comment type="similarity">
    <text evidence="2">Belongs to the FUN14 family.</text>
</comment>
<dbReference type="AlphaFoldDB" id="A0AAD7MBY6"/>
<keyword evidence="3 6" id="KW-0812">Transmembrane</keyword>
<dbReference type="Pfam" id="PF04930">
    <property type="entry name" value="FUN14"/>
    <property type="match status" value="1"/>
</dbReference>
<reference evidence="7" key="1">
    <citation type="submission" date="2023-03" db="EMBL/GenBank/DDBJ databases">
        <title>Massive genome expansion in bonnet fungi (Mycena s.s.) driven by repeated elements and novel gene families across ecological guilds.</title>
        <authorList>
            <consortium name="Lawrence Berkeley National Laboratory"/>
            <person name="Harder C.B."/>
            <person name="Miyauchi S."/>
            <person name="Viragh M."/>
            <person name="Kuo A."/>
            <person name="Thoen E."/>
            <person name="Andreopoulos B."/>
            <person name="Lu D."/>
            <person name="Skrede I."/>
            <person name="Drula E."/>
            <person name="Henrissat B."/>
            <person name="Morin E."/>
            <person name="Kohler A."/>
            <person name="Barry K."/>
            <person name="LaButti K."/>
            <person name="Morin E."/>
            <person name="Salamov A."/>
            <person name="Lipzen A."/>
            <person name="Mereny Z."/>
            <person name="Hegedus B."/>
            <person name="Baldrian P."/>
            <person name="Stursova M."/>
            <person name="Weitz H."/>
            <person name="Taylor A."/>
            <person name="Grigoriev I.V."/>
            <person name="Nagy L.G."/>
            <person name="Martin F."/>
            <person name="Kauserud H."/>
        </authorList>
    </citation>
    <scope>NUCLEOTIDE SEQUENCE</scope>
    <source>
        <strain evidence="7">CBHHK067</strain>
    </source>
</reference>
<sequence length="117" mass="12637">MPPLPESSVSLYELSFGTVAGICAGVFIKKGAKAVAFFLGGVFVLLQYFGSFGLLKVDWDSMGARFQNLFYTTNPETGSKATPTLYSAWKWLVDFLTADLQPRASFIAGLALGLRIG</sequence>
<evidence type="ECO:0000313" key="7">
    <source>
        <dbReference type="EMBL" id="KAJ7710013.1"/>
    </source>
</evidence>
<evidence type="ECO:0000256" key="1">
    <source>
        <dbReference type="ARBA" id="ARBA00004370"/>
    </source>
</evidence>
<dbReference type="PANTHER" id="PTHR21346:SF10">
    <property type="entry name" value="TRANSMEMBRANE PROTEIN"/>
    <property type="match status" value="1"/>
</dbReference>
<comment type="subcellular location">
    <subcellularLocation>
        <location evidence="1">Membrane</location>
    </subcellularLocation>
</comment>
<keyword evidence="5 6" id="KW-0472">Membrane</keyword>
<keyword evidence="4 6" id="KW-1133">Transmembrane helix</keyword>
<evidence type="ECO:0000256" key="2">
    <source>
        <dbReference type="ARBA" id="ARBA00009160"/>
    </source>
</evidence>
<organism evidence="7 8">
    <name type="scientific">Mycena rosella</name>
    <name type="common">Pink bonnet</name>
    <name type="synonym">Agaricus rosellus</name>
    <dbReference type="NCBI Taxonomy" id="1033263"/>
    <lineage>
        <taxon>Eukaryota</taxon>
        <taxon>Fungi</taxon>
        <taxon>Dikarya</taxon>
        <taxon>Basidiomycota</taxon>
        <taxon>Agaricomycotina</taxon>
        <taxon>Agaricomycetes</taxon>
        <taxon>Agaricomycetidae</taxon>
        <taxon>Agaricales</taxon>
        <taxon>Marasmiineae</taxon>
        <taxon>Mycenaceae</taxon>
        <taxon>Mycena</taxon>
    </lineage>
</organism>
<accession>A0AAD7MBY6</accession>
<evidence type="ECO:0000256" key="5">
    <source>
        <dbReference type="ARBA" id="ARBA00023136"/>
    </source>
</evidence>
<evidence type="ECO:0000256" key="4">
    <source>
        <dbReference type="ARBA" id="ARBA00022989"/>
    </source>
</evidence>
<proteinExistence type="inferred from homology"/>
<dbReference type="GO" id="GO:0016020">
    <property type="term" value="C:membrane"/>
    <property type="evidence" value="ECO:0007669"/>
    <property type="project" value="UniProtKB-SubCell"/>
</dbReference>
<feature type="transmembrane region" description="Helical" evidence="6">
    <location>
        <begin position="34"/>
        <end position="55"/>
    </location>
</feature>
<comment type="caution">
    <text evidence="7">The sequence shown here is derived from an EMBL/GenBank/DDBJ whole genome shotgun (WGS) entry which is preliminary data.</text>
</comment>
<dbReference type="EMBL" id="JARKIE010000002">
    <property type="protein sequence ID" value="KAJ7710013.1"/>
    <property type="molecule type" value="Genomic_DNA"/>
</dbReference>